<sequence length="184" mass="20250">MARASSKLATPGDMVRSLVVILIPVIAITYFFTRTPDEPSIRALDWTPVLAQAREQAPYPVLAPRAVPEDWRATRVTWVPEGRPHLNGEPSPRNLWQLGFLDSSNTYIELDQGDLAGKDLVEDKTRDGIVDGSSVVAGQTWERRLSEDERTRSLVRTADGATTVVAGDLSYDRLESFAATLAAD</sequence>
<dbReference type="InterPro" id="IPR025339">
    <property type="entry name" value="DUF4245"/>
</dbReference>
<keyword evidence="1" id="KW-1133">Transmembrane helix</keyword>
<organism evidence="2">
    <name type="scientific">uncultured Friedmanniella sp</name>
    <dbReference type="NCBI Taxonomy" id="335381"/>
    <lineage>
        <taxon>Bacteria</taxon>
        <taxon>Bacillati</taxon>
        <taxon>Actinomycetota</taxon>
        <taxon>Actinomycetes</taxon>
        <taxon>Propionibacteriales</taxon>
        <taxon>Nocardioidaceae</taxon>
        <taxon>Friedmanniella</taxon>
        <taxon>environmental samples</taxon>
    </lineage>
</organism>
<dbReference type="Pfam" id="PF14030">
    <property type="entry name" value="DUF4245"/>
    <property type="match status" value="1"/>
</dbReference>
<name>A0A6J4KNW8_9ACTN</name>
<accession>A0A6J4KNW8</accession>
<feature type="transmembrane region" description="Helical" evidence="1">
    <location>
        <begin position="14"/>
        <end position="32"/>
    </location>
</feature>
<proteinExistence type="predicted"/>
<evidence type="ECO:0000313" key="2">
    <source>
        <dbReference type="EMBL" id="CAA9310079.1"/>
    </source>
</evidence>
<evidence type="ECO:0008006" key="3">
    <source>
        <dbReference type="Google" id="ProtNLM"/>
    </source>
</evidence>
<protein>
    <recommendedName>
        <fullName evidence="3">DUF4245 domain-containing protein</fullName>
    </recommendedName>
</protein>
<keyword evidence="1" id="KW-0812">Transmembrane</keyword>
<reference evidence="2" key="1">
    <citation type="submission" date="2020-02" db="EMBL/GenBank/DDBJ databases">
        <authorList>
            <person name="Meier V. D."/>
        </authorList>
    </citation>
    <scope>NUCLEOTIDE SEQUENCE</scope>
    <source>
        <strain evidence="2">AVDCRST_MAG61</strain>
    </source>
</reference>
<keyword evidence="1" id="KW-0472">Membrane</keyword>
<gene>
    <name evidence="2" type="ORF">AVDCRST_MAG61-1658</name>
</gene>
<dbReference type="EMBL" id="CADCTT010000224">
    <property type="protein sequence ID" value="CAA9310079.1"/>
    <property type="molecule type" value="Genomic_DNA"/>
</dbReference>
<dbReference type="AlphaFoldDB" id="A0A6J4KNW8"/>
<evidence type="ECO:0000256" key="1">
    <source>
        <dbReference type="SAM" id="Phobius"/>
    </source>
</evidence>